<dbReference type="eggNOG" id="COG1373">
    <property type="taxonomic scope" value="Bacteria"/>
</dbReference>
<organism evidence="3 4">
    <name type="scientific">Parasutterella excrementihominis YIT 11859</name>
    <dbReference type="NCBI Taxonomy" id="762966"/>
    <lineage>
        <taxon>Bacteria</taxon>
        <taxon>Pseudomonadati</taxon>
        <taxon>Pseudomonadota</taxon>
        <taxon>Betaproteobacteria</taxon>
        <taxon>Burkholderiales</taxon>
        <taxon>Sutterellaceae</taxon>
        <taxon>Parasutterella</taxon>
    </lineage>
</organism>
<dbReference type="GeneID" id="43348694"/>
<evidence type="ECO:0000259" key="1">
    <source>
        <dbReference type="Pfam" id="PF13173"/>
    </source>
</evidence>
<dbReference type="PANTHER" id="PTHR43566:SF2">
    <property type="entry name" value="DUF4143 DOMAIN-CONTAINING PROTEIN"/>
    <property type="match status" value="1"/>
</dbReference>
<protein>
    <recommendedName>
        <fullName evidence="5">ATP-binding protein</fullName>
    </recommendedName>
</protein>
<evidence type="ECO:0000259" key="2">
    <source>
        <dbReference type="Pfam" id="PF13635"/>
    </source>
</evidence>
<feature type="domain" description="DUF4143" evidence="2">
    <location>
        <begin position="196"/>
        <end position="355"/>
    </location>
</feature>
<dbReference type="SUPFAM" id="SSF52980">
    <property type="entry name" value="Restriction endonuclease-like"/>
    <property type="match status" value="1"/>
</dbReference>
<dbReference type="Pfam" id="PF13173">
    <property type="entry name" value="AAA_14"/>
    <property type="match status" value="1"/>
</dbReference>
<comment type="caution">
    <text evidence="3">The sequence shown here is derived from an EMBL/GenBank/DDBJ whole genome shotgun (WGS) entry which is preliminary data.</text>
</comment>
<evidence type="ECO:0000313" key="4">
    <source>
        <dbReference type="Proteomes" id="UP000005156"/>
    </source>
</evidence>
<dbReference type="Pfam" id="PF13635">
    <property type="entry name" value="DUF4143"/>
    <property type="match status" value="1"/>
</dbReference>
<dbReference type="AlphaFoldDB" id="F3QK14"/>
<dbReference type="EMBL" id="AFBP01000033">
    <property type="protein sequence ID" value="EGG54960.1"/>
    <property type="molecule type" value="Genomic_DNA"/>
</dbReference>
<name>F3QK14_9BURK</name>
<proteinExistence type="predicted"/>
<dbReference type="PANTHER" id="PTHR43566">
    <property type="entry name" value="CONSERVED PROTEIN"/>
    <property type="match status" value="1"/>
</dbReference>
<dbReference type="HOGENOM" id="CLU_041527_3_1_4"/>
<dbReference type="InterPro" id="IPR041682">
    <property type="entry name" value="AAA_14"/>
</dbReference>
<dbReference type="RefSeq" id="WP_008864132.1">
    <property type="nucleotide sequence ID" value="NZ_GL883706.1"/>
</dbReference>
<sequence length="404" mass="46571">MYLERTIQKEIPNLCKNFKVIMLSGMRQVGKSTLFSHLKESERKHINLDDFDFLDLAENAPSAFFRQNPLPVFIDEIQRSPKLFQQIKAEVDKNEKYGQVWITGSQRFSLMQGVGESLAGRIFEVHLMPFSLYERQNLGLEQEPYLPRLDPETKLATKNTEETWKVIWQGAWPRLIDKNPKEREQFFEAFISTFLERDIRTLSNVERLTSFRKFLVALASRTGQELRINKLSEIAGITDVTTKRWLSIAEAAGIIYFLPGFYSNLTKTLTKSPKLYMTDTGLAAYLCGISSPDELASDTNAGAFFETFVVTEILKSYRHNAIEPKLFYYRDSKKQSEIDLLIHRDGKYYPVEIKMSSHPDIHMIKNFSELEKLGLKIGTGSVICMTENIKYLSDSVVAHSLWDL</sequence>
<dbReference type="InterPro" id="IPR011335">
    <property type="entry name" value="Restrct_endonuc-II-like"/>
</dbReference>
<keyword evidence="4" id="KW-1185">Reference proteome</keyword>
<dbReference type="InterPro" id="IPR025420">
    <property type="entry name" value="DUF4143"/>
</dbReference>
<evidence type="ECO:0000313" key="3">
    <source>
        <dbReference type="EMBL" id="EGG54960.1"/>
    </source>
</evidence>
<dbReference type="SUPFAM" id="SSF52540">
    <property type="entry name" value="P-loop containing nucleoside triphosphate hydrolases"/>
    <property type="match status" value="1"/>
</dbReference>
<gene>
    <name evidence="3" type="ORF">HMPREF9439_01271</name>
</gene>
<dbReference type="OrthoDB" id="9771844at2"/>
<dbReference type="InterPro" id="IPR027417">
    <property type="entry name" value="P-loop_NTPase"/>
</dbReference>
<evidence type="ECO:0008006" key="5">
    <source>
        <dbReference type="Google" id="ProtNLM"/>
    </source>
</evidence>
<dbReference type="Proteomes" id="UP000005156">
    <property type="component" value="Unassembled WGS sequence"/>
</dbReference>
<feature type="domain" description="AAA" evidence="1">
    <location>
        <begin position="18"/>
        <end position="134"/>
    </location>
</feature>
<reference evidence="3 4" key="1">
    <citation type="submission" date="2011-02" db="EMBL/GenBank/DDBJ databases">
        <authorList>
            <person name="Weinstock G."/>
            <person name="Sodergren E."/>
            <person name="Clifton S."/>
            <person name="Fulton L."/>
            <person name="Fulton B."/>
            <person name="Courtney L."/>
            <person name="Fronick C."/>
            <person name="Harrison M."/>
            <person name="Strong C."/>
            <person name="Farmer C."/>
            <person name="Delahaunty K."/>
            <person name="Markovic C."/>
            <person name="Hall O."/>
            <person name="Minx P."/>
            <person name="Tomlinson C."/>
            <person name="Mitreva M."/>
            <person name="Hou S."/>
            <person name="Chen J."/>
            <person name="Wollam A."/>
            <person name="Pepin K.H."/>
            <person name="Johnson M."/>
            <person name="Bhonagiri V."/>
            <person name="Zhang X."/>
            <person name="Suruliraj S."/>
            <person name="Warren W."/>
            <person name="Chinwalla A."/>
            <person name="Mardis E.R."/>
            <person name="Wilson R.K."/>
        </authorList>
    </citation>
    <scope>NUCLEOTIDE SEQUENCE [LARGE SCALE GENOMIC DNA]</scope>
    <source>
        <strain evidence="3 4">YIT 11859</strain>
    </source>
</reference>
<accession>F3QK14</accession>